<keyword evidence="3" id="KW-1185">Reference proteome</keyword>
<comment type="caution">
    <text evidence="2">The sequence shown here is derived from an EMBL/GenBank/DDBJ whole genome shotgun (WGS) entry which is preliminary data.</text>
</comment>
<gene>
    <name evidence="2" type="primary">nylB</name>
    <name evidence="2" type="ORF">WG78_10105</name>
</gene>
<dbReference type="Gene3D" id="3.40.710.10">
    <property type="entry name" value="DD-peptidase/beta-lactamase superfamily"/>
    <property type="match status" value="1"/>
</dbReference>
<organism evidence="2 3">
    <name type="scientific">Amantichitinum ursilacus</name>
    <dbReference type="NCBI Taxonomy" id="857265"/>
    <lineage>
        <taxon>Bacteria</taxon>
        <taxon>Pseudomonadati</taxon>
        <taxon>Pseudomonadota</taxon>
        <taxon>Betaproteobacteria</taxon>
        <taxon>Neisseriales</taxon>
        <taxon>Chitinibacteraceae</taxon>
        <taxon>Amantichitinum</taxon>
    </lineage>
</organism>
<dbReference type="GO" id="GO:0019875">
    <property type="term" value="F:6-aminohexanoate-dimer hydrolase activity"/>
    <property type="evidence" value="ECO:0007669"/>
    <property type="project" value="UniProtKB-EC"/>
</dbReference>
<feature type="domain" description="Beta-lactamase-related" evidence="1">
    <location>
        <begin position="63"/>
        <end position="331"/>
    </location>
</feature>
<dbReference type="STRING" id="857265.WG78_10105"/>
<dbReference type="PANTHER" id="PTHR43283:SF7">
    <property type="entry name" value="BETA-LACTAMASE-RELATED DOMAIN-CONTAINING PROTEIN"/>
    <property type="match status" value="1"/>
</dbReference>
<sequence>MHAYSGQHLVTPKNVMIRWFALALGALCTANGYAVDLPKATPESQGLDSDRLLRMLDYLQGNGFDTDSVLMARHGKLVLEAYVAPFNPGIAHQINSATKSFTSTLAGLAIAEGKLSLDDTVAKVLPQYADLPNARAITLRQLLGMQSGLLWGDDPKELAQMHIAQDAGRYVLQHARAPELVGKWNYNSGGSHLISLMVSRAVGMPFADYAQQKLFTPLGFAPVEWDKDAQGHVNGSRGIYALPTDLMAFAELYRQHGQYAGQQLIPRAWVDYATAPLYPVTPDSPLDDFYGAQWWTTRNREWYVARGGGGQYIAVLPRYDISMVITSRRYAFKYAQEPDFNALVQYFIQPNTQDVLPDNAAALNKLNARIAQLLHPAPQSPSHSPLEAELNGKLITLTEAGKPAGSFRFDFAPDQMTVSQTWQGTAPGQRQFVANIDGTWRQSDDPQSPLSFRAHWRDAKTLEIEQVVIRQGWPITYIFSFNGNHVHIDFKDVAAAWEGTLQTAALHPASHD</sequence>
<dbReference type="PANTHER" id="PTHR43283">
    <property type="entry name" value="BETA-LACTAMASE-RELATED"/>
    <property type="match status" value="1"/>
</dbReference>
<dbReference type="InterPro" id="IPR050789">
    <property type="entry name" value="Diverse_Enzym_Activities"/>
</dbReference>
<keyword evidence="2" id="KW-0378">Hydrolase</keyword>
<dbReference type="OrthoDB" id="9801061at2"/>
<evidence type="ECO:0000259" key="1">
    <source>
        <dbReference type="Pfam" id="PF00144"/>
    </source>
</evidence>
<reference evidence="2 3" key="1">
    <citation type="submission" date="2015-07" db="EMBL/GenBank/DDBJ databases">
        <title>Draft genome sequence of the Amantichitinum ursilacus IGB-41, a new chitin-degrading bacterium.</title>
        <authorList>
            <person name="Kirstahler P."/>
            <person name="Guenther M."/>
            <person name="Grumaz C."/>
            <person name="Rupp S."/>
            <person name="Zibek S."/>
            <person name="Sohn K."/>
        </authorList>
    </citation>
    <scope>NUCLEOTIDE SEQUENCE [LARGE SCALE GENOMIC DNA]</scope>
    <source>
        <strain evidence="2 3">IGB-41</strain>
    </source>
</reference>
<dbReference type="EC" id="3.5.1.46" evidence="2"/>
<proteinExistence type="predicted"/>
<dbReference type="EMBL" id="LAQT01000007">
    <property type="protein sequence ID" value="KPC53432.1"/>
    <property type="molecule type" value="Genomic_DNA"/>
</dbReference>
<evidence type="ECO:0000313" key="3">
    <source>
        <dbReference type="Proteomes" id="UP000037939"/>
    </source>
</evidence>
<evidence type="ECO:0000313" key="2">
    <source>
        <dbReference type="EMBL" id="KPC53432.1"/>
    </source>
</evidence>
<dbReference type="AlphaFoldDB" id="A0A0N0XJM8"/>
<accession>A0A0N0XJM8</accession>
<dbReference type="InterPro" id="IPR001466">
    <property type="entry name" value="Beta-lactam-related"/>
</dbReference>
<protein>
    <submittedName>
        <fullName evidence="2">6-aminohexanoate-dimer hydrolase</fullName>
        <ecNumber evidence="2">3.5.1.46</ecNumber>
    </submittedName>
</protein>
<dbReference type="SUPFAM" id="SSF56601">
    <property type="entry name" value="beta-lactamase/transpeptidase-like"/>
    <property type="match status" value="1"/>
</dbReference>
<dbReference type="InterPro" id="IPR012338">
    <property type="entry name" value="Beta-lactam/transpept-like"/>
</dbReference>
<dbReference type="Proteomes" id="UP000037939">
    <property type="component" value="Unassembled WGS sequence"/>
</dbReference>
<name>A0A0N0XJM8_9NEIS</name>
<dbReference type="Pfam" id="PF00144">
    <property type="entry name" value="Beta-lactamase"/>
    <property type="match status" value="1"/>
</dbReference>